<evidence type="ECO:0000313" key="1">
    <source>
        <dbReference type="EMBL" id="GBN84813.1"/>
    </source>
</evidence>
<dbReference type="AlphaFoldDB" id="A0A4Y2SAE3"/>
<reference evidence="1 2" key="1">
    <citation type="journal article" date="2019" name="Sci. Rep.">
        <title>Orb-weaving spider Araneus ventricosus genome elucidates the spidroin gene catalogue.</title>
        <authorList>
            <person name="Kono N."/>
            <person name="Nakamura H."/>
            <person name="Ohtoshi R."/>
            <person name="Moran D.A.P."/>
            <person name="Shinohara A."/>
            <person name="Yoshida Y."/>
            <person name="Fujiwara M."/>
            <person name="Mori M."/>
            <person name="Tomita M."/>
            <person name="Arakawa K."/>
        </authorList>
    </citation>
    <scope>NUCLEOTIDE SEQUENCE [LARGE SCALE GENOMIC DNA]</scope>
</reference>
<evidence type="ECO:0000313" key="2">
    <source>
        <dbReference type="Proteomes" id="UP000499080"/>
    </source>
</evidence>
<sequence>MSFTSAPRKLQTNPLRLILILYCNYFYLAFRTQIPACFVHSRVREPLPYPTYLHRSHFSIYGPAIQIESFDSQNGRISKLSNTPLQFKSVFHIDNRFWRGALVNVQL</sequence>
<dbReference type="Proteomes" id="UP000499080">
    <property type="component" value="Unassembled WGS sequence"/>
</dbReference>
<keyword evidence="2" id="KW-1185">Reference proteome</keyword>
<name>A0A4Y2SAE3_ARAVE</name>
<protein>
    <submittedName>
        <fullName evidence="1">Uncharacterized protein</fullName>
    </submittedName>
</protein>
<dbReference type="EMBL" id="BGPR01020509">
    <property type="protein sequence ID" value="GBN84813.1"/>
    <property type="molecule type" value="Genomic_DNA"/>
</dbReference>
<gene>
    <name evidence="1" type="ORF">AVEN_209255_1</name>
</gene>
<organism evidence="1 2">
    <name type="scientific">Araneus ventricosus</name>
    <name type="common">Orbweaver spider</name>
    <name type="synonym">Epeira ventricosa</name>
    <dbReference type="NCBI Taxonomy" id="182803"/>
    <lineage>
        <taxon>Eukaryota</taxon>
        <taxon>Metazoa</taxon>
        <taxon>Ecdysozoa</taxon>
        <taxon>Arthropoda</taxon>
        <taxon>Chelicerata</taxon>
        <taxon>Arachnida</taxon>
        <taxon>Araneae</taxon>
        <taxon>Araneomorphae</taxon>
        <taxon>Entelegynae</taxon>
        <taxon>Araneoidea</taxon>
        <taxon>Araneidae</taxon>
        <taxon>Araneus</taxon>
    </lineage>
</organism>
<comment type="caution">
    <text evidence="1">The sequence shown here is derived from an EMBL/GenBank/DDBJ whole genome shotgun (WGS) entry which is preliminary data.</text>
</comment>
<accession>A0A4Y2SAE3</accession>
<proteinExistence type="predicted"/>